<dbReference type="OrthoDB" id="674634at2"/>
<dbReference type="EMBL" id="SDHZ01000002">
    <property type="protein sequence ID" value="RXK83355.1"/>
    <property type="molecule type" value="Genomic_DNA"/>
</dbReference>
<evidence type="ECO:0000313" key="2">
    <source>
        <dbReference type="Proteomes" id="UP000290545"/>
    </source>
</evidence>
<gene>
    <name evidence="1" type="ORF">ESB13_14735</name>
</gene>
<sequence length="100" mass="11031">MSNLSLNIPHNLTQEEALTRIKKLITDLKEEQKGNFSDVKEDWQGNKGAFTINAKGFELSGTITANSNDVAIEADLPFAVTFFKSTIASMITERAKKLLA</sequence>
<dbReference type="Pfam" id="PF09650">
    <property type="entry name" value="PHA_gran_rgn"/>
    <property type="match status" value="1"/>
</dbReference>
<evidence type="ECO:0000313" key="1">
    <source>
        <dbReference type="EMBL" id="RXK83355.1"/>
    </source>
</evidence>
<protein>
    <recommendedName>
        <fullName evidence="3">Polyhydroxyalkanoic acid system protein</fullName>
    </recommendedName>
</protein>
<dbReference type="InterPro" id="IPR013433">
    <property type="entry name" value="PHA_gran_rgn"/>
</dbReference>
<proteinExistence type="predicted"/>
<dbReference type="RefSeq" id="WP_129004408.1">
    <property type="nucleotide sequence ID" value="NZ_SDHZ01000002.1"/>
</dbReference>
<name>A0A4Q1D4I7_9BACT</name>
<accession>A0A4Q1D4I7</accession>
<comment type="caution">
    <text evidence="1">The sequence shown here is derived from an EMBL/GenBank/DDBJ whole genome shotgun (WGS) entry which is preliminary data.</text>
</comment>
<dbReference type="AlphaFoldDB" id="A0A4Q1D4I7"/>
<dbReference type="Proteomes" id="UP000290545">
    <property type="component" value="Unassembled WGS sequence"/>
</dbReference>
<organism evidence="1 2">
    <name type="scientific">Filimonas effusa</name>
    <dbReference type="NCBI Taxonomy" id="2508721"/>
    <lineage>
        <taxon>Bacteria</taxon>
        <taxon>Pseudomonadati</taxon>
        <taxon>Bacteroidota</taxon>
        <taxon>Chitinophagia</taxon>
        <taxon>Chitinophagales</taxon>
        <taxon>Chitinophagaceae</taxon>
        <taxon>Filimonas</taxon>
    </lineage>
</organism>
<keyword evidence="2" id="KW-1185">Reference proteome</keyword>
<reference evidence="1 2" key="1">
    <citation type="submission" date="2019-01" db="EMBL/GenBank/DDBJ databases">
        <title>Filimonas sp. strain TTM-71.</title>
        <authorList>
            <person name="Chen W.-M."/>
        </authorList>
    </citation>
    <scope>NUCLEOTIDE SEQUENCE [LARGE SCALE GENOMIC DNA]</scope>
    <source>
        <strain evidence="1 2">TTM-71</strain>
    </source>
</reference>
<evidence type="ECO:0008006" key="3">
    <source>
        <dbReference type="Google" id="ProtNLM"/>
    </source>
</evidence>